<dbReference type="FunFam" id="3.20.20.140:FF:000005">
    <property type="entry name" value="TatD family hydrolase"/>
    <property type="match status" value="1"/>
</dbReference>
<dbReference type="GO" id="GO:0016788">
    <property type="term" value="F:hydrolase activity, acting on ester bonds"/>
    <property type="evidence" value="ECO:0007669"/>
    <property type="project" value="InterPro"/>
</dbReference>
<dbReference type="PANTHER" id="PTHR46124:SF2">
    <property type="entry name" value="D-AMINOACYL-TRNA DEACYLASE"/>
    <property type="match status" value="1"/>
</dbReference>
<dbReference type="GO" id="GO:0005829">
    <property type="term" value="C:cytosol"/>
    <property type="evidence" value="ECO:0007669"/>
    <property type="project" value="TreeGrafter"/>
</dbReference>
<protein>
    <submittedName>
        <fullName evidence="5">TatD DNase family protein</fullName>
    </submittedName>
</protein>
<dbReference type="SUPFAM" id="SSF51556">
    <property type="entry name" value="Metallo-dependent hydrolases"/>
    <property type="match status" value="1"/>
</dbReference>
<comment type="similarity">
    <text evidence="1">Belongs to the metallo-dependent hydrolases superfamily. TatD-type hydrolase family.</text>
</comment>
<name>A0A1T4XXT1_9BACT</name>
<keyword evidence="2 4" id="KW-0479">Metal-binding</keyword>
<evidence type="ECO:0000256" key="3">
    <source>
        <dbReference type="ARBA" id="ARBA00022801"/>
    </source>
</evidence>
<evidence type="ECO:0000256" key="1">
    <source>
        <dbReference type="ARBA" id="ARBA00009275"/>
    </source>
</evidence>
<dbReference type="RefSeq" id="WP_078813360.1">
    <property type="nucleotide sequence ID" value="NZ_FUYE01000006.1"/>
</dbReference>
<dbReference type="AlphaFoldDB" id="A0A1T4XXT1"/>
<keyword evidence="3" id="KW-0378">Hydrolase</keyword>
<dbReference type="CDD" id="cd01310">
    <property type="entry name" value="TatD_DNAse"/>
    <property type="match status" value="1"/>
</dbReference>
<dbReference type="STRING" id="48467.SAMN02745166_02146"/>
<dbReference type="Pfam" id="PF01026">
    <property type="entry name" value="TatD_DNase"/>
    <property type="match status" value="1"/>
</dbReference>
<evidence type="ECO:0000313" key="5">
    <source>
        <dbReference type="EMBL" id="SKA94357.1"/>
    </source>
</evidence>
<dbReference type="NCBIfam" id="TIGR00010">
    <property type="entry name" value="YchF/TatD family DNA exonuclease"/>
    <property type="match status" value="1"/>
</dbReference>
<dbReference type="Proteomes" id="UP000190774">
    <property type="component" value="Unassembled WGS sequence"/>
</dbReference>
<feature type="binding site" evidence="4">
    <location>
        <position position="8"/>
    </location>
    <ligand>
        <name>a divalent metal cation</name>
        <dbReference type="ChEBI" id="CHEBI:60240"/>
        <label>1</label>
    </ligand>
</feature>
<dbReference type="Gene3D" id="3.20.20.140">
    <property type="entry name" value="Metal-dependent hydrolases"/>
    <property type="match status" value="1"/>
</dbReference>
<dbReference type="OrthoDB" id="9810005at2"/>
<dbReference type="InterPro" id="IPR015991">
    <property type="entry name" value="TatD/YcfH-like"/>
</dbReference>
<accession>A0A1T4XXT1</accession>
<dbReference type="PANTHER" id="PTHR46124">
    <property type="entry name" value="D-AMINOACYL-TRNA DEACYLASE"/>
    <property type="match status" value="1"/>
</dbReference>
<dbReference type="PIRSF" id="PIRSF005902">
    <property type="entry name" value="DNase_TatD"/>
    <property type="match status" value="1"/>
</dbReference>
<feature type="binding site" evidence="4">
    <location>
        <position position="210"/>
    </location>
    <ligand>
        <name>a divalent metal cation</name>
        <dbReference type="ChEBI" id="CHEBI:60240"/>
        <label>1</label>
    </ligand>
</feature>
<feature type="binding site" evidence="4">
    <location>
        <position position="6"/>
    </location>
    <ligand>
        <name>a divalent metal cation</name>
        <dbReference type="ChEBI" id="CHEBI:60240"/>
        <label>1</label>
    </ligand>
</feature>
<gene>
    <name evidence="5" type="ORF">SAMN02745166_02146</name>
</gene>
<feature type="binding site" evidence="4">
    <location>
        <position position="136"/>
    </location>
    <ligand>
        <name>a divalent metal cation</name>
        <dbReference type="ChEBI" id="CHEBI:60240"/>
        <label>2</label>
    </ligand>
</feature>
<evidence type="ECO:0000256" key="4">
    <source>
        <dbReference type="PIRSR" id="PIRSR005902-1"/>
    </source>
</evidence>
<evidence type="ECO:0000256" key="2">
    <source>
        <dbReference type="ARBA" id="ARBA00022723"/>
    </source>
</evidence>
<dbReference type="InterPro" id="IPR001130">
    <property type="entry name" value="TatD-like"/>
</dbReference>
<dbReference type="GO" id="GO:0004536">
    <property type="term" value="F:DNA nuclease activity"/>
    <property type="evidence" value="ECO:0007669"/>
    <property type="project" value="InterPro"/>
</dbReference>
<dbReference type="GO" id="GO:0046872">
    <property type="term" value="F:metal ion binding"/>
    <property type="evidence" value="ECO:0007669"/>
    <property type="project" value="UniProtKB-KW"/>
</dbReference>
<organism evidence="5 6">
    <name type="scientific">Prosthecobacter debontii</name>
    <dbReference type="NCBI Taxonomy" id="48467"/>
    <lineage>
        <taxon>Bacteria</taxon>
        <taxon>Pseudomonadati</taxon>
        <taxon>Verrucomicrobiota</taxon>
        <taxon>Verrucomicrobiia</taxon>
        <taxon>Verrucomicrobiales</taxon>
        <taxon>Verrucomicrobiaceae</taxon>
        <taxon>Prosthecobacter</taxon>
    </lineage>
</organism>
<keyword evidence="6" id="KW-1185">Reference proteome</keyword>
<feature type="binding site" evidence="4">
    <location>
        <position position="93"/>
    </location>
    <ligand>
        <name>a divalent metal cation</name>
        <dbReference type="ChEBI" id="CHEBI:60240"/>
        <label>1</label>
    </ligand>
</feature>
<dbReference type="InterPro" id="IPR032466">
    <property type="entry name" value="Metal_Hydrolase"/>
</dbReference>
<dbReference type="EMBL" id="FUYE01000006">
    <property type="protein sequence ID" value="SKA94357.1"/>
    <property type="molecule type" value="Genomic_DNA"/>
</dbReference>
<sequence length="264" mass="28791">MFFDTHTHLGSHKFDDDLQVILERARAAGVTRMLAPATDLPNARKLLAIAEKEPDVRVAVGIHPCDVDSVSGEAWIEELRELAQHPKVAAIGEIGLDYFHAPPEGFDLPSWKAHQAHCLRLQLELAVELGLNAVLHNRESWEDLTALVMPYSGHLRGVFHCYTGTLEQAQPLLEAGHLISFTGIVTFKNPGPAGETVRTVPAGRYMLETDAPYLAPVPHRGQRCEPAYVADTARAVAAMRGQAVEDVARETAATACGFFKGFAV</sequence>
<reference evidence="6" key="1">
    <citation type="submission" date="2017-02" db="EMBL/GenBank/DDBJ databases">
        <authorList>
            <person name="Varghese N."/>
            <person name="Submissions S."/>
        </authorList>
    </citation>
    <scope>NUCLEOTIDE SEQUENCE [LARGE SCALE GENOMIC DNA]</scope>
    <source>
        <strain evidence="6">ATCC 700200</strain>
    </source>
</reference>
<feature type="binding site" evidence="4">
    <location>
        <position position="160"/>
    </location>
    <ligand>
        <name>a divalent metal cation</name>
        <dbReference type="ChEBI" id="CHEBI:60240"/>
        <label>2</label>
    </ligand>
</feature>
<evidence type="ECO:0000313" key="6">
    <source>
        <dbReference type="Proteomes" id="UP000190774"/>
    </source>
</evidence>
<proteinExistence type="inferred from homology"/>